<keyword evidence="6 17" id="KW-0547">Nucleotide-binding</keyword>
<dbReference type="HAMAP" id="MF_01965">
    <property type="entry name" value="NADHX_dehydratase"/>
    <property type="match status" value="1"/>
</dbReference>
<comment type="similarity">
    <text evidence="17">Belongs to the NnrD/CARKD family.</text>
</comment>
<feature type="binding site" evidence="17">
    <location>
        <position position="426"/>
    </location>
    <ligand>
        <name>(6S)-NADPHX</name>
        <dbReference type="ChEBI" id="CHEBI:64076"/>
    </ligand>
</feature>
<keyword evidence="10 17" id="KW-0520">NAD</keyword>
<evidence type="ECO:0000256" key="8">
    <source>
        <dbReference type="ARBA" id="ARBA00022857"/>
    </source>
</evidence>
<dbReference type="EMBL" id="JAAIYP010000027">
    <property type="protein sequence ID" value="NFV79435.1"/>
    <property type="molecule type" value="Genomic_DNA"/>
</dbReference>
<comment type="caution">
    <text evidence="18">Lacks conserved residue(s) required for the propagation of feature annotation.</text>
</comment>
<evidence type="ECO:0000256" key="10">
    <source>
        <dbReference type="ARBA" id="ARBA00023027"/>
    </source>
</evidence>
<dbReference type="PROSITE" id="PS01050">
    <property type="entry name" value="YJEF_C_2"/>
    <property type="match status" value="1"/>
</dbReference>
<comment type="similarity">
    <text evidence="4 19">In the C-terminal section; belongs to the NnrD/CARKD family.</text>
</comment>
<feature type="binding site" evidence="18">
    <location>
        <begin position="57"/>
        <end position="61"/>
    </location>
    <ligand>
        <name>(6S)-NADPHX</name>
        <dbReference type="ChEBI" id="CHEBI:64076"/>
    </ligand>
</feature>
<evidence type="ECO:0000256" key="9">
    <source>
        <dbReference type="ARBA" id="ARBA00022958"/>
    </source>
</evidence>
<evidence type="ECO:0000313" key="23">
    <source>
        <dbReference type="Proteomes" id="UP000480684"/>
    </source>
</evidence>
<evidence type="ECO:0000259" key="21">
    <source>
        <dbReference type="PROSITE" id="PS51385"/>
    </source>
</evidence>
<dbReference type="PANTHER" id="PTHR12592">
    <property type="entry name" value="ATP-DEPENDENT (S)-NAD(P)H-HYDRATE DEHYDRATASE FAMILY MEMBER"/>
    <property type="match status" value="1"/>
</dbReference>
<organism evidence="22 23">
    <name type="scientific">Magnetospirillum aberrantis SpK</name>
    <dbReference type="NCBI Taxonomy" id="908842"/>
    <lineage>
        <taxon>Bacteria</taxon>
        <taxon>Pseudomonadati</taxon>
        <taxon>Pseudomonadota</taxon>
        <taxon>Alphaproteobacteria</taxon>
        <taxon>Rhodospirillales</taxon>
        <taxon>Rhodospirillaceae</taxon>
        <taxon>Magnetospirillum</taxon>
    </lineage>
</organism>
<comment type="function">
    <text evidence="18">Catalyzes the epimerization of the S- and R-forms of NAD(P)HX, a damaged form of NAD(P)H that is a result of enzymatic or heat-dependent hydration. This is a prerequisite for the S-specific NAD(P)H-hydrate dehydratase to allow the repair of both epimers of NAD(P)HX.</text>
</comment>
<evidence type="ECO:0000256" key="1">
    <source>
        <dbReference type="ARBA" id="ARBA00000013"/>
    </source>
</evidence>
<dbReference type="Gene3D" id="3.40.50.10260">
    <property type="entry name" value="YjeF N-terminal domain"/>
    <property type="match status" value="1"/>
</dbReference>
<feature type="domain" description="YjeF C-terminal" evidence="20">
    <location>
        <begin position="218"/>
        <end position="479"/>
    </location>
</feature>
<dbReference type="Proteomes" id="UP000480684">
    <property type="component" value="Unassembled WGS sequence"/>
</dbReference>
<dbReference type="RefSeq" id="WP_163675802.1">
    <property type="nucleotide sequence ID" value="NZ_JAAIYP010000027.1"/>
</dbReference>
<proteinExistence type="inferred from homology"/>
<comment type="cofactor">
    <cofactor evidence="18 19">
        <name>K(+)</name>
        <dbReference type="ChEBI" id="CHEBI:29103"/>
    </cofactor>
    <text evidence="18 19">Binds 1 potassium ion per subunit.</text>
</comment>
<name>A0A7C9UXV5_9PROT</name>
<comment type="function">
    <text evidence="17">Catalyzes the dehydration of the S-form of NAD(P)HX at the expense of ADP, which is converted to AMP. Together with NAD(P)HX epimerase, which catalyzes the epimerization of the S- and R-forms, the enzyme allows the repair of both epimers of NAD(P)HX, a damaged form of NAD(P)H that is a result of enzymatic or heat-dependent hydration.</text>
</comment>
<evidence type="ECO:0000256" key="11">
    <source>
        <dbReference type="ARBA" id="ARBA00023235"/>
    </source>
</evidence>
<dbReference type="SUPFAM" id="SSF53613">
    <property type="entry name" value="Ribokinase-like"/>
    <property type="match status" value="1"/>
</dbReference>
<dbReference type="SUPFAM" id="SSF64153">
    <property type="entry name" value="YjeF N-terminal domain-like"/>
    <property type="match status" value="1"/>
</dbReference>
<dbReference type="InterPro" id="IPR004443">
    <property type="entry name" value="YjeF_N_dom"/>
</dbReference>
<dbReference type="Pfam" id="PF01256">
    <property type="entry name" value="Carb_kinase"/>
    <property type="match status" value="1"/>
</dbReference>
<dbReference type="AlphaFoldDB" id="A0A7C9UXV5"/>
<dbReference type="PROSITE" id="PS51383">
    <property type="entry name" value="YJEF_C_3"/>
    <property type="match status" value="1"/>
</dbReference>
<keyword evidence="11 18" id="KW-0413">Isomerase</keyword>
<comment type="caution">
    <text evidence="22">The sequence shown here is derived from an EMBL/GenBank/DDBJ whole genome shotgun (WGS) entry which is preliminary data.</text>
</comment>
<comment type="similarity">
    <text evidence="18">Belongs to the NnrE/AIBP family.</text>
</comment>
<comment type="function">
    <text evidence="14 19">Bifunctional enzyme that catalyzes the epimerization of the S- and R-forms of NAD(P)HX and the dehydration of the S-form of NAD(P)HX at the expense of ADP, which is converted to AMP. This allows the repair of both epimers of NAD(P)HX, a damaged form of NAD(P)H that is a result of enzymatic or heat-dependent hydration.</text>
</comment>
<comment type="catalytic activity">
    <reaction evidence="1 18 19">
        <text>(6R)-NADHX = (6S)-NADHX</text>
        <dbReference type="Rhea" id="RHEA:32215"/>
        <dbReference type="ChEBI" id="CHEBI:64074"/>
        <dbReference type="ChEBI" id="CHEBI:64075"/>
        <dbReference type="EC" id="5.1.99.6"/>
    </reaction>
</comment>
<keyword evidence="8 17" id="KW-0521">NADP</keyword>
<evidence type="ECO:0000256" key="18">
    <source>
        <dbReference type="HAMAP-Rule" id="MF_01966"/>
    </source>
</evidence>
<dbReference type="NCBIfam" id="TIGR00197">
    <property type="entry name" value="yjeF_nterm"/>
    <property type="match status" value="1"/>
</dbReference>
<dbReference type="InterPro" id="IPR036652">
    <property type="entry name" value="YjeF_N_dom_sf"/>
</dbReference>
<gene>
    <name evidence="18" type="primary">nnrE</name>
    <name evidence="17" type="synonym">nnrD</name>
    <name evidence="22" type="ORF">G4223_04845</name>
</gene>
<dbReference type="GO" id="GO:0052856">
    <property type="term" value="F:NAD(P)HX epimerase activity"/>
    <property type="evidence" value="ECO:0007669"/>
    <property type="project" value="UniProtKB-UniRule"/>
</dbReference>
<evidence type="ECO:0000259" key="20">
    <source>
        <dbReference type="PROSITE" id="PS51383"/>
    </source>
</evidence>
<comment type="catalytic activity">
    <reaction evidence="2 18 19">
        <text>(6R)-NADPHX = (6S)-NADPHX</text>
        <dbReference type="Rhea" id="RHEA:32227"/>
        <dbReference type="ChEBI" id="CHEBI:64076"/>
        <dbReference type="ChEBI" id="CHEBI:64077"/>
        <dbReference type="EC" id="5.1.99.6"/>
    </reaction>
</comment>
<keyword evidence="7 17" id="KW-0067">ATP-binding</keyword>
<keyword evidence="12 17" id="KW-0456">Lyase</keyword>
<sequence length="481" mass="48922">MGPEVLSVAEMYRADALATVGGVSGEHLMEAAGFAVARALRRRFGPCRVAVLCGPGNNGGDGFVVARRLRDAGYAVRLALLGDAVNLKGDAAAMASRWHGATEPLSSAVLERADVVVDALFGAGLARPLSGVAADMVAEIARRGLPVVAVDVPSGVDGDTGQVLGCAPQAVTTVTFFRKKPGHLLLPGRLLCGEVEVADIGIPASVLAEVEPPLAENGPAVWRDRFPWPAVDGHKYARGHLVVVGGPVMTGAARLVARAARRVGAGLATIAAPAEALAILRAGDPGTMVADLAEFDTLLADSRKNALVLGPGCGVGAALRARVLAAARTGKAMVLDADALSSFSESPGELFKVLSDNVVLTPHDGEFARLFGKSDGSRLERARRAAKRAGAVVLLKGPDTVVAHPDGRAVINANAPPWLATAGSGDVLAGMIGGLMAAGMDAFFAAAAGAWLHGAAAGQGPGLIAEDLPEALPRILTALFP</sequence>
<feature type="binding site" evidence="17">
    <location>
        <position position="425"/>
    </location>
    <ligand>
        <name>AMP</name>
        <dbReference type="ChEBI" id="CHEBI:456215"/>
    </ligand>
</feature>
<evidence type="ECO:0000256" key="5">
    <source>
        <dbReference type="ARBA" id="ARBA00022723"/>
    </source>
</evidence>
<dbReference type="PANTHER" id="PTHR12592:SF0">
    <property type="entry name" value="ATP-DEPENDENT (S)-NAD(P)H-HYDRATE DEHYDRATASE"/>
    <property type="match status" value="1"/>
</dbReference>
<feature type="binding site" evidence="18">
    <location>
        <position position="154"/>
    </location>
    <ligand>
        <name>K(+)</name>
        <dbReference type="ChEBI" id="CHEBI:29103"/>
    </ligand>
</feature>
<dbReference type="HAMAP" id="MF_01966">
    <property type="entry name" value="NADHX_epimerase"/>
    <property type="match status" value="1"/>
</dbReference>
<feature type="binding site" evidence="17">
    <location>
        <position position="252"/>
    </location>
    <ligand>
        <name>(6S)-NADPHX</name>
        <dbReference type="ChEBI" id="CHEBI:64076"/>
    </ligand>
</feature>
<feature type="binding site" evidence="18">
    <location>
        <begin position="122"/>
        <end position="128"/>
    </location>
    <ligand>
        <name>(6S)-NADPHX</name>
        <dbReference type="ChEBI" id="CHEBI:64076"/>
    </ligand>
</feature>
<evidence type="ECO:0000256" key="4">
    <source>
        <dbReference type="ARBA" id="ARBA00009524"/>
    </source>
</evidence>
<feature type="binding site" evidence="17">
    <location>
        <position position="312"/>
    </location>
    <ligand>
        <name>(6S)-NADPHX</name>
        <dbReference type="ChEBI" id="CHEBI:64076"/>
    </ligand>
</feature>
<protein>
    <recommendedName>
        <fullName evidence="19">Bifunctional NAD(P)H-hydrate repair enzyme</fullName>
    </recommendedName>
    <alternativeName>
        <fullName evidence="19">Nicotinamide nucleotide repair protein</fullName>
    </alternativeName>
    <domain>
        <recommendedName>
            <fullName evidence="19">ADP-dependent (S)-NAD(P)H-hydrate dehydratase</fullName>
            <ecNumber evidence="19">4.2.1.136</ecNumber>
        </recommendedName>
        <alternativeName>
            <fullName evidence="19">ADP-dependent NAD(P)HX dehydratase</fullName>
        </alternativeName>
    </domain>
    <domain>
        <recommendedName>
            <fullName evidence="19">NAD(P)H-hydrate epimerase</fullName>
            <ecNumber evidence="19">5.1.99.6</ecNumber>
        </recommendedName>
    </domain>
</protein>
<dbReference type="GO" id="GO:0110051">
    <property type="term" value="P:metabolite repair"/>
    <property type="evidence" value="ECO:0007669"/>
    <property type="project" value="TreeGrafter"/>
</dbReference>
<feature type="binding site" evidence="17">
    <location>
        <begin position="396"/>
        <end position="400"/>
    </location>
    <ligand>
        <name>AMP</name>
        <dbReference type="ChEBI" id="CHEBI:456215"/>
    </ligand>
</feature>
<dbReference type="InterPro" id="IPR017953">
    <property type="entry name" value="Carbohydrate_kinase_pred_CS"/>
</dbReference>
<feature type="binding site" evidence="17">
    <location>
        <position position="363"/>
    </location>
    <ligand>
        <name>(6S)-NADPHX</name>
        <dbReference type="ChEBI" id="CHEBI:64076"/>
    </ligand>
</feature>
<evidence type="ECO:0000256" key="2">
    <source>
        <dbReference type="ARBA" id="ARBA00000909"/>
    </source>
</evidence>
<comment type="catalytic activity">
    <reaction evidence="16 17 19">
        <text>(6S)-NADPHX + ADP = AMP + phosphate + NADPH + H(+)</text>
        <dbReference type="Rhea" id="RHEA:32235"/>
        <dbReference type="ChEBI" id="CHEBI:15378"/>
        <dbReference type="ChEBI" id="CHEBI:43474"/>
        <dbReference type="ChEBI" id="CHEBI:57783"/>
        <dbReference type="ChEBI" id="CHEBI:64076"/>
        <dbReference type="ChEBI" id="CHEBI:456215"/>
        <dbReference type="ChEBI" id="CHEBI:456216"/>
        <dbReference type="EC" id="4.2.1.136"/>
    </reaction>
</comment>
<comment type="cofactor">
    <cofactor evidence="17">
        <name>Mg(2+)</name>
        <dbReference type="ChEBI" id="CHEBI:18420"/>
    </cofactor>
</comment>
<accession>A0A7C9UXV5</accession>
<dbReference type="GO" id="GO:0046872">
    <property type="term" value="F:metal ion binding"/>
    <property type="evidence" value="ECO:0007669"/>
    <property type="project" value="UniProtKB-UniRule"/>
</dbReference>
<evidence type="ECO:0000256" key="15">
    <source>
        <dbReference type="ARBA" id="ARBA00048238"/>
    </source>
</evidence>
<dbReference type="Gene3D" id="3.40.1190.20">
    <property type="match status" value="1"/>
</dbReference>
<keyword evidence="5 18" id="KW-0479">Metal-binding</keyword>
<feature type="binding site" evidence="18">
    <location>
        <position position="58"/>
    </location>
    <ligand>
        <name>K(+)</name>
        <dbReference type="ChEBI" id="CHEBI:29103"/>
    </ligand>
</feature>
<evidence type="ECO:0000256" key="12">
    <source>
        <dbReference type="ARBA" id="ARBA00023239"/>
    </source>
</evidence>
<dbReference type="InterPro" id="IPR030677">
    <property type="entry name" value="Nnr"/>
</dbReference>
<feature type="binding site" evidence="18">
    <location>
        <position position="118"/>
    </location>
    <ligand>
        <name>K(+)</name>
        <dbReference type="ChEBI" id="CHEBI:29103"/>
    </ligand>
</feature>
<feature type="binding site" evidence="18">
    <location>
        <position position="151"/>
    </location>
    <ligand>
        <name>(6S)-NADPHX</name>
        <dbReference type="ChEBI" id="CHEBI:64076"/>
    </ligand>
</feature>
<evidence type="ECO:0000256" key="13">
    <source>
        <dbReference type="ARBA" id="ARBA00023268"/>
    </source>
</evidence>
<evidence type="ECO:0000256" key="6">
    <source>
        <dbReference type="ARBA" id="ARBA00022741"/>
    </source>
</evidence>
<dbReference type="Pfam" id="PF03853">
    <property type="entry name" value="YjeF_N"/>
    <property type="match status" value="1"/>
</dbReference>
<evidence type="ECO:0000256" key="17">
    <source>
        <dbReference type="HAMAP-Rule" id="MF_01965"/>
    </source>
</evidence>
<dbReference type="CDD" id="cd01171">
    <property type="entry name" value="YXKO-related"/>
    <property type="match status" value="1"/>
</dbReference>
<dbReference type="GO" id="GO:0046496">
    <property type="term" value="P:nicotinamide nucleotide metabolic process"/>
    <property type="evidence" value="ECO:0007669"/>
    <property type="project" value="UniProtKB-UniRule"/>
</dbReference>
<comment type="catalytic activity">
    <reaction evidence="15 17 19">
        <text>(6S)-NADHX + ADP = AMP + phosphate + NADH + H(+)</text>
        <dbReference type="Rhea" id="RHEA:32223"/>
        <dbReference type="ChEBI" id="CHEBI:15378"/>
        <dbReference type="ChEBI" id="CHEBI:43474"/>
        <dbReference type="ChEBI" id="CHEBI:57945"/>
        <dbReference type="ChEBI" id="CHEBI:64074"/>
        <dbReference type="ChEBI" id="CHEBI:456215"/>
        <dbReference type="ChEBI" id="CHEBI:456216"/>
        <dbReference type="EC" id="4.2.1.136"/>
    </reaction>
</comment>
<evidence type="ECO:0000256" key="16">
    <source>
        <dbReference type="ARBA" id="ARBA00049209"/>
    </source>
</evidence>
<dbReference type="GO" id="GO:0005524">
    <property type="term" value="F:ATP binding"/>
    <property type="evidence" value="ECO:0007669"/>
    <property type="project" value="UniProtKB-UniRule"/>
</dbReference>
<keyword evidence="13" id="KW-0511">Multifunctional enzyme</keyword>
<dbReference type="InterPro" id="IPR029056">
    <property type="entry name" value="Ribokinase-like"/>
</dbReference>
<dbReference type="InterPro" id="IPR000631">
    <property type="entry name" value="CARKD"/>
</dbReference>
<comment type="similarity">
    <text evidence="3 19">In the N-terminal section; belongs to the NnrE/AIBP family.</text>
</comment>
<keyword evidence="9 18" id="KW-0630">Potassium</keyword>
<dbReference type="EC" id="5.1.99.6" evidence="19"/>
<dbReference type="NCBIfam" id="TIGR00196">
    <property type="entry name" value="yjeF_cterm"/>
    <property type="match status" value="1"/>
</dbReference>
<evidence type="ECO:0000256" key="14">
    <source>
        <dbReference type="ARBA" id="ARBA00025153"/>
    </source>
</evidence>
<dbReference type="PROSITE" id="PS51385">
    <property type="entry name" value="YJEF_N"/>
    <property type="match status" value="1"/>
</dbReference>
<evidence type="ECO:0000256" key="7">
    <source>
        <dbReference type="ARBA" id="ARBA00022840"/>
    </source>
</evidence>
<dbReference type="GO" id="GO:0052855">
    <property type="term" value="F:ADP-dependent NAD(P)H-hydrate dehydratase activity"/>
    <property type="evidence" value="ECO:0007669"/>
    <property type="project" value="UniProtKB-UniRule"/>
</dbReference>
<evidence type="ECO:0000313" key="22">
    <source>
        <dbReference type="EMBL" id="NFV79435.1"/>
    </source>
</evidence>
<feature type="domain" description="YjeF N-terminal" evidence="21">
    <location>
        <begin position="11"/>
        <end position="208"/>
    </location>
</feature>
<evidence type="ECO:0000256" key="19">
    <source>
        <dbReference type="PIRNR" id="PIRNR017184"/>
    </source>
</evidence>
<reference evidence="22 23" key="1">
    <citation type="submission" date="2020-02" db="EMBL/GenBank/DDBJ databases">
        <authorList>
            <person name="Dziuba M."/>
            <person name="Kuznetsov B."/>
            <person name="Mardanov A."/>
            <person name="Ravin N."/>
            <person name="Grouzdev D."/>
        </authorList>
    </citation>
    <scope>NUCLEOTIDE SEQUENCE [LARGE SCALE GENOMIC DNA]</scope>
    <source>
        <strain evidence="22 23">SpK</strain>
    </source>
</reference>
<keyword evidence="23" id="KW-1185">Reference proteome</keyword>
<comment type="subunit">
    <text evidence="17">Homotetramer.</text>
</comment>
<dbReference type="EC" id="4.2.1.136" evidence="19"/>
<evidence type="ECO:0000256" key="3">
    <source>
        <dbReference type="ARBA" id="ARBA00006001"/>
    </source>
</evidence>
<dbReference type="PIRSF" id="PIRSF017184">
    <property type="entry name" value="Nnr"/>
    <property type="match status" value="1"/>
</dbReference>